<dbReference type="InterPro" id="IPR010502">
    <property type="entry name" value="Carb-bd_dom_fam9"/>
</dbReference>
<feature type="domain" description="Carbohydrate-binding" evidence="1">
    <location>
        <begin position="33"/>
        <end position="176"/>
    </location>
</feature>
<dbReference type="Pfam" id="PF06452">
    <property type="entry name" value="CBM9_1"/>
    <property type="match status" value="1"/>
</dbReference>
<gene>
    <name evidence="2" type="ORF">METZ01_LOCUS352825</name>
</gene>
<organism evidence="2">
    <name type="scientific">marine metagenome</name>
    <dbReference type="NCBI Taxonomy" id="408172"/>
    <lineage>
        <taxon>unclassified sequences</taxon>
        <taxon>metagenomes</taxon>
        <taxon>ecological metagenomes</taxon>
    </lineage>
</organism>
<dbReference type="GO" id="GO:0016052">
    <property type="term" value="P:carbohydrate catabolic process"/>
    <property type="evidence" value="ECO:0007669"/>
    <property type="project" value="InterPro"/>
</dbReference>
<sequence>ARTKKSVVIDGLDDQWPLEKAIVTPKDEGLLWLQWDQDSLYFLAQIYDNQVDVDDPIRYYQGSDALELHIDLHPTHKNRPAYLNNQGDSDQFIFWACPKGGGFDGNRPYFGQSAPNLIPNYEAKGLQIAATEQENYYTIEARLPFYPILKGFDPIKMKQNNKLGFNFIIHRSDERSVHWAEQMPNTELVPPSSLGLLILEDVSNSKVPAEN</sequence>
<feature type="non-terminal residue" evidence="2">
    <location>
        <position position="1"/>
    </location>
</feature>
<name>A0A382RTJ0_9ZZZZ</name>
<evidence type="ECO:0000313" key="2">
    <source>
        <dbReference type="EMBL" id="SVC99971.1"/>
    </source>
</evidence>
<dbReference type="Gene3D" id="2.60.40.1190">
    <property type="match status" value="1"/>
</dbReference>
<dbReference type="GO" id="GO:0004553">
    <property type="term" value="F:hydrolase activity, hydrolyzing O-glycosyl compounds"/>
    <property type="evidence" value="ECO:0007669"/>
    <property type="project" value="InterPro"/>
</dbReference>
<reference evidence="2" key="1">
    <citation type="submission" date="2018-05" db="EMBL/GenBank/DDBJ databases">
        <authorList>
            <person name="Lanie J.A."/>
            <person name="Ng W.-L."/>
            <person name="Kazmierczak K.M."/>
            <person name="Andrzejewski T.M."/>
            <person name="Davidsen T.M."/>
            <person name="Wayne K.J."/>
            <person name="Tettelin H."/>
            <person name="Glass J.I."/>
            <person name="Rusch D."/>
            <person name="Podicherti R."/>
            <person name="Tsui H.-C.T."/>
            <person name="Winkler M.E."/>
        </authorList>
    </citation>
    <scope>NUCLEOTIDE SEQUENCE</scope>
</reference>
<dbReference type="SUPFAM" id="SSF49344">
    <property type="entry name" value="CBD9-like"/>
    <property type="match status" value="1"/>
</dbReference>
<dbReference type="EMBL" id="UINC01123474">
    <property type="protein sequence ID" value="SVC99971.1"/>
    <property type="molecule type" value="Genomic_DNA"/>
</dbReference>
<accession>A0A382RTJ0</accession>
<protein>
    <recommendedName>
        <fullName evidence="1">Carbohydrate-binding domain-containing protein</fullName>
    </recommendedName>
</protein>
<dbReference type="GO" id="GO:0030246">
    <property type="term" value="F:carbohydrate binding"/>
    <property type="evidence" value="ECO:0007669"/>
    <property type="project" value="InterPro"/>
</dbReference>
<proteinExistence type="predicted"/>
<evidence type="ECO:0000259" key="1">
    <source>
        <dbReference type="Pfam" id="PF06452"/>
    </source>
</evidence>
<dbReference type="AlphaFoldDB" id="A0A382RTJ0"/>